<evidence type="ECO:0000256" key="4">
    <source>
        <dbReference type="ARBA" id="ARBA00022490"/>
    </source>
</evidence>
<keyword evidence="6 10" id="KW-0143">Chaperone</keyword>
<comment type="caution">
    <text evidence="14">The sequence shown here is derived from an EMBL/GenBank/DDBJ whole genome shotgun (WGS) entry which is preliminary data.</text>
</comment>
<evidence type="ECO:0000256" key="11">
    <source>
        <dbReference type="RuleBase" id="RU000639"/>
    </source>
</evidence>
<dbReference type="EMBL" id="BMFV01000024">
    <property type="protein sequence ID" value="GGH84928.1"/>
    <property type="molecule type" value="Genomic_DNA"/>
</dbReference>
<evidence type="ECO:0000256" key="10">
    <source>
        <dbReference type="HAMAP-Rule" id="MF_01151"/>
    </source>
</evidence>
<dbReference type="PROSITE" id="PS01071">
    <property type="entry name" value="GRPE"/>
    <property type="match status" value="1"/>
</dbReference>
<evidence type="ECO:0000256" key="8">
    <source>
        <dbReference type="ARBA" id="ARBA00072274"/>
    </source>
</evidence>
<dbReference type="HAMAP" id="MF_01151">
    <property type="entry name" value="GrpE"/>
    <property type="match status" value="1"/>
</dbReference>
<dbReference type="GO" id="GO:0051082">
    <property type="term" value="F:unfolded protein binding"/>
    <property type="evidence" value="ECO:0007669"/>
    <property type="project" value="TreeGrafter"/>
</dbReference>
<dbReference type="GO" id="GO:0042803">
    <property type="term" value="F:protein homodimerization activity"/>
    <property type="evidence" value="ECO:0007669"/>
    <property type="project" value="InterPro"/>
</dbReference>
<keyword evidence="4 10" id="KW-0963">Cytoplasm</keyword>
<feature type="compositionally biased region" description="Acidic residues" evidence="13">
    <location>
        <begin position="17"/>
        <end position="29"/>
    </location>
</feature>
<dbReference type="NCBIfam" id="NF010738">
    <property type="entry name" value="PRK14140.1"/>
    <property type="match status" value="1"/>
</dbReference>
<dbReference type="SUPFAM" id="SSF51064">
    <property type="entry name" value="Head domain of nucleotide exchange factor GrpE"/>
    <property type="match status" value="1"/>
</dbReference>
<dbReference type="PRINTS" id="PR00773">
    <property type="entry name" value="GRPEPROTEIN"/>
</dbReference>
<evidence type="ECO:0000256" key="12">
    <source>
        <dbReference type="RuleBase" id="RU004478"/>
    </source>
</evidence>
<evidence type="ECO:0000256" key="3">
    <source>
        <dbReference type="ARBA" id="ARBA00011738"/>
    </source>
</evidence>
<reference evidence="14" key="1">
    <citation type="journal article" date="2014" name="Int. J. Syst. Evol. Microbiol.">
        <title>Complete genome sequence of Corynebacterium casei LMG S-19264T (=DSM 44701T), isolated from a smear-ripened cheese.</title>
        <authorList>
            <consortium name="US DOE Joint Genome Institute (JGI-PGF)"/>
            <person name="Walter F."/>
            <person name="Albersmeier A."/>
            <person name="Kalinowski J."/>
            <person name="Ruckert C."/>
        </authorList>
    </citation>
    <scope>NUCLEOTIDE SEQUENCE</scope>
    <source>
        <strain evidence="14">CGMCC 1.12777</strain>
    </source>
</reference>
<comment type="subcellular location">
    <subcellularLocation>
        <location evidence="1 10">Cytoplasm</location>
    </subcellularLocation>
</comment>
<feature type="compositionally biased region" description="Basic and acidic residues" evidence="13">
    <location>
        <begin position="1"/>
        <end position="16"/>
    </location>
</feature>
<dbReference type="SUPFAM" id="SSF58014">
    <property type="entry name" value="Coiled-coil domain of nucleotide exchange factor GrpE"/>
    <property type="match status" value="1"/>
</dbReference>
<dbReference type="PANTHER" id="PTHR21237">
    <property type="entry name" value="GRPE PROTEIN"/>
    <property type="match status" value="1"/>
</dbReference>
<dbReference type="GO" id="GO:0006457">
    <property type="term" value="P:protein folding"/>
    <property type="evidence" value="ECO:0007669"/>
    <property type="project" value="InterPro"/>
</dbReference>
<name>A0A8J3EMZ3_9BACL</name>
<dbReference type="Gene3D" id="3.90.20.20">
    <property type="match status" value="1"/>
</dbReference>
<feature type="compositionally biased region" description="Basic and acidic residues" evidence="13">
    <location>
        <begin position="30"/>
        <end position="50"/>
    </location>
</feature>
<dbReference type="GO" id="GO:0051087">
    <property type="term" value="F:protein-folding chaperone binding"/>
    <property type="evidence" value="ECO:0007669"/>
    <property type="project" value="InterPro"/>
</dbReference>
<dbReference type="Gene3D" id="2.30.22.10">
    <property type="entry name" value="Head domain of nucleotide exchange factor GrpE"/>
    <property type="match status" value="1"/>
</dbReference>
<dbReference type="InterPro" id="IPR000740">
    <property type="entry name" value="GrpE"/>
</dbReference>
<evidence type="ECO:0000313" key="15">
    <source>
        <dbReference type="Proteomes" id="UP000656813"/>
    </source>
</evidence>
<evidence type="ECO:0000256" key="13">
    <source>
        <dbReference type="SAM" id="MobiDB-lite"/>
    </source>
</evidence>
<sequence>MSEKDLHEEVVEKEEGNAQEDDSLVETDTSEEREVENRQSEDNEALHNEENNDNDEQNHLVEQIAQLEAEKTELNNRLLRVQADYENFKRRVREEKAKDRQFRAQTLVEDLLPVADNFSRALQSDVETEDAKSLKQGVEMVYRQLVDALTKEGVEEIDGLNQPFDPNEQQAVMQDESPDHEPNTVIQVLQKGYKLNGRVLRPAMVKVSS</sequence>
<comment type="function">
    <text evidence="7 10 11">Participates actively in the response to hyperosmotic and heat shock by preventing the aggregation of stress-denatured proteins, in association with DnaK and GrpE. It is the nucleotide exchange factor for DnaK and may function as a thermosensor. Unfolded proteins bind initially to DnaJ; upon interaction with the DnaJ-bound protein, DnaK hydrolyzes its bound ATP, resulting in the formation of a stable complex. GrpE releases ADP from DnaK; ATP binding to DnaK triggers the release of the substrate protein, thus completing the reaction cycle. Several rounds of ATP-dependent interactions between DnaJ, DnaK and GrpE are required for fully efficient folding.</text>
</comment>
<dbReference type="GO" id="GO:0000774">
    <property type="term" value="F:adenyl-nucleotide exchange factor activity"/>
    <property type="evidence" value="ECO:0007669"/>
    <property type="project" value="InterPro"/>
</dbReference>
<evidence type="ECO:0000256" key="1">
    <source>
        <dbReference type="ARBA" id="ARBA00004496"/>
    </source>
</evidence>
<dbReference type="GO" id="GO:0005737">
    <property type="term" value="C:cytoplasm"/>
    <property type="evidence" value="ECO:0007669"/>
    <property type="project" value="UniProtKB-SubCell"/>
</dbReference>
<evidence type="ECO:0000313" key="14">
    <source>
        <dbReference type="EMBL" id="GGH84928.1"/>
    </source>
</evidence>
<dbReference type="CDD" id="cd00446">
    <property type="entry name" value="GrpE"/>
    <property type="match status" value="1"/>
</dbReference>
<feature type="region of interest" description="Disordered" evidence="13">
    <location>
        <begin position="1"/>
        <end position="60"/>
    </location>
</feature>
<dbReference type="RefSeq" id="WP_188498114.1">
    <property type="nucleotide sequence ID" value="NZ_BMFV01000024.1"/>
</dbReference>
<proteinExistence type="inferred from homology"/>
<evidence type="ECO:0000256" key="5">
    <source>
        <dbReference type="ARBA" id="ARBA00023016"/>
    </source>
</evidence>
<dbReference type="Proteomes" id="UP000656813">
    <property type="component" value="Unassembled WGS sequence"/>
</dbReference>
<dbReference type="InterPro" id="IPR009012">
    <property type="entry name" value="GrpE_head"/>
</dbReference>
<dbReference type="PANTHER" id="PTHR21237:SF23">
    <property type="entry name" value="GRPE PROTEIN HOMOLOG, MITOCHONDRIAL"/>
    <property type="match status" value="1"/>
</dbReference>
<dbReference type="InterPro" id="IPR013805">
    <property type="entry name" value="GrpE_CC"/>
</dbReference>
<dbReference type="AlphaFoldDB" id="A0A8J3EMZ3"/>
<accession>A0A8J3EMZ3</accession>
<keyword evidence="15" id="KW-1185">Reference proteome</keyword>
<dbReference type="FunFam" id="2.30.22.10:FF:000001">
    <property type="entry name" value="Protein GrpE"/>
    <property type="match status" value="1"/>
</dbReference>
<evidence type="ECO:0000256" key="9">
    <source>
        <dbReference type="ARBA" id="ARBA00076414"/>
    </source>
</evidence>
<gene>
    <name evidence="10 14" type="primary">grpE</name>
    <name evidence="14" type="ORF">GCM10007096_29130</name>
</gene>
<evidence type="ECO:0000256" key="6">
    <source>
        <dbReference type="ARBA" id="ARBA00023186"/>
    </source>
</evidence>
<dbReference type="Pfam" id="PF01025">
    <property type="entry name" value="GrpE"/>
    <property type="match status" value="1"/>
</dbReference>
<protein>
    <recommendedName>
        <fullName evidence="8 10">Protein GrpE</fullName>
    </recommendedName>
    <alternativeName>
        <fullName evidence="9 10">HSP-70 cofactor</fullName>
    </alternativeName>
</protein>
<organism evidence="14 15">
    <name type="scientific">Pullulanibacillus pueri</name>
    <dbReference type="NCBI Taxonomy" id="1437324"/>
    <lineage>
        <taxon>Bacteria</taxon>
        <taxon>Bacillati</taxon>
        <taxon>Bacillota</taxon>
        <taxon>Bacilli</taxon>
        <taxon>Bacillales</taxon>
        <taxon>Sporolactobacillaceae</taxon>
        <taxon>Pullulanibacillus</taxon>
    </lineage>
</organism>
<evidence type="ECO:0000256" key="7">
    <source>
        <dbReference type="ARBA" id="ARBA00053401"/>
    </source>
</evidence>
<reference evidence="14" key="2">
    <citation type="submission" date="2020-09" db="EMBL/GenBank/DDBJ databases">
        <authorList>
            <person name="Sun Q."/>
            <person name="Zhou Y."/>
        </authorList>
    </citation>
    <scope>NUCLEOTIDE SEQUENCE</scope>
    <source>
        <strain evidence="14">CGMCC 1.12777</strain>
    </source>
</reference>
<comment type="subunit">
    <text evidence="3 10">Homodimer.</text>
</comment>
<keyword evidence="5 10" id="KW-0346">Stress response</keyword>
<comment type="similarity">
    <text evidence="2 10 12">Belongs to the GrpE family.</text>
</comment>
<evidence type="ECO:0000256" key="2">
    <source>
        <dbReference type="ARBA" id="ARBA00009054"/>
    </source>
</evidence>